<organism evidence="5">
    <name type="scientific">Sesamum angustifolium</name>
    <dbReference type="NCBI Taxonomy" id="2727405"/>
    <lineage>
        <taxon>Eukaryota</taxon>
        <taxon>Viridiplantae</taxon>
        <taxon>Streptophyta</taxon>
        <taxon>Embryophyta</taxon>
        <taxon>Tracheophyta</taxon>
        <taxon>Spermatophyta</taxon>
        <taxon>Magnoliopsida</taxon>
        <taxon>eudicotyledons</taxon>
        <taxon>Gunneridae</taxon>
        <taxon>Pentapetalae</taxon>
        <taxon>asterids</taxon>
        <taxon>lamiids</taxon>
        <taxon>Lamiales</taxon>
        <taxon>Pedaliaceae</taxon>
        <taxon>Sesamum</taxon>
    </lineage>
</organism>
<evidence type="ECO:0000256" key="2">
    <source>
        <dbReference type="ARBA" id="ARBA00022801"/>
    </source>
</evidence>
<name>A0AAW2QTA4_9LAMI</name>
<dbReference type="GO" id="GO:0015074">
    <property type="term" value="P:DNA integration"/>
    <property type="evidence" value="ECO:0007669"/>
    <property type="project" value="InterPro"/>
</dbReference>
<feature type="region of interest" description="Disordered" evidence="3">
    <location>
        <begin position="196"/>
        <end position="238"/>
    </location>
</feature>
<evidence type="ECO:0000313" key="5">
    <source>
        <dbReference type="EMBL" id="KAL0370673.1"/>
    </source>
</evidence>
<gene>
    <name evidence="5" type="ORF">Sangu_0385400</name>
</gene>
<dbReference type="Gene3D" id="3.30.420.10">
    <property type="entry name" value="Ribonuclease H-like superfamily/Ribonuclease H"/>
    <property type="match status" value="1"/>
</dbReference>
<comment type="caution">
    <text evidence="5">The sequence shown here is derived from an EMBL/GenBank/DDBJ whole genome shotgun (WGS) entry which is preliminary data.</text>
</comment>
<evidence type="ECO:0000256" key="1">
    <source>
        <dbReference type="ARBA" id="ARBA00022723"/>
    </source>
</evidence>
<dbReference type="InterPro" id="IPR001584">
    <property type="entry name" value="Integrase_cat-core"/>
</dbReference>
<reference evidence="5" key="1">
    <citation type="submission" date="2020-06" db="EMBL/GenBank/DDBJ databases">
        <authorList>
            <person name="Li T."/>
            <person name="Hu X."/>
            <person name="Zhang T."/>
            <person name="Song X."/>
            <person name="Zhang H."/>
            <person name="Dai N."/>
            <person name="Sheng W."/>
            <person name="Hou X."/>
            <person name="Wei L."/>
        </authorList>
    </citation>
    <scope>NUCLEOTIDE SEQUENCE</scope>
    <source>
        <strain evidence="5">G01</strain>
        <tissue evidence="5">Leaf</tissue>
    </source>
</reference>
<keyword evidence="2" id="KW-0378">Hydrolase</keyword>
<dbReference type="PROSITE" id="PS50994">
    <property type="entry name" value="INTEGRASE"/>
    <property type="match status" value="1"/>
</dbReference>
<dbReference type="SUPFAM" id="SSF53098">
    <property type="entry name" value="Ribonuclease H-like"/>
    <property type="match status" value="1"/>
</dbReference>
<dbReference type="PANTHER" id="PTHR42648">
    <property type="entry name" value="TRANSPOSASE, PUTATIVE-RELATED"/>
    <property type="match status" value="1"/>
</dbReference>
<feature type="domain" description="Integrase catalytic" evidence="4">
    <location>
        <begin position="264"/>
        <end position="465"/>
    </location>
</feature>
<dbReference type="InterPro" id="IPR013103">
    <property type="entry name" value="RVT_2"/>
</dbReference>
<dbReference type="Pfam" id="PF07727">
    <property type="entry name" value="RVT_2"/>
    <property type="match status" value="1"/>
</dbReference>
<dbReference type="SUPFAM" id="SSF57756">
    <property type="entry name" value="Retrovirus zinc finger-like domains"/>
    <property type="match status" value="1"/>
</dbReference>
<dbReference type="InterPro" id="IPR012337">
    <property type="entry name" value="RNaseH-like_sf"/>
</dbReference>
<feature type="compositionally biased region" description="Low complexity" evidence="3">
    <location>
        <begin position="213"/>
        <end position="229"/>
    </location>
</feature>
<dbReference type="AlphaFoldDB" id="A0AAW2QTA4"/>
<accession>A0AAW2QTA4</accession>
<evidence type="ECO:0000256" key="3">
    <source>
        <dbReference type="SAM" id="MobiDB-lite"/>
    </source>
</evidence>
<proteinExistence type="predicted"/>
<dbReference type="InterPro" id="IPR036397">
    <property type="entry name" value="RNaseH_sf"/>
</dbReference>
<keyword evidence="1" id="KW-0479">Metal-binding</keyword>
<dbReference type="InterPro" id="IPR039537">
    <property type="entry name" value="Retrotran_Ty1/copia-like"/>
</dbReference>
<protein>
    <submittedName>
        <fullName evidence="5">Retrovirus-related Pol polyprotein from transposon RE2</fullName>
    </submittedName>
</protein>
<dbReference type="GO" id="GO:0008270">
    <property type="term" value="F:zinc ion binding"/>
    <property type="evidence" value="ECO:0007669"/>
    <property type="project" value="InterPro"/>
</dbReference>
<reference evidence="5" key="2">
    <citation type="journal article" date="2024" name="Plant">
        <title>Genomic evolution and insights into agronomic trait innovations of Sesamum species.</title>
        <authorList>
            <person name="Miao H."/>
            <person name="Wang L."/>
            <person name="Qu L."/>
            <person name="Liu H."/>
            <person name="Sun Y."/>
            <person name="Le M."/>
            <person name="Wang Q."/>
            <person name="Wei S."/>
            <person name="Zheng Y."/>
            <person name="Lin W."/>
            <person name="Duan Y."/>
            <person name="Cao H."/>
            <person name="Xiong S."/>
            <person name="Wang X."/>
            <person name="Wei L."/>
            <person name="Li C."/>
            <person name="Ma Q."/>
            <person name="Ju M."/>
            <person name="Zhao R."/>
            <person name="Li G."/>
            <person name="Mu C."/>
            <person name="Tian Q."/>
            <person name="Mei H."/>
            <person name="Zhang T."/>
            <person name="Gao T."/>
            <person name="Zhang H."/>
        </authorList>
    </citation>
    <scope>NUCLEOTIDE SEQUENCE</scope>
    <source>
        <strain evidence="5">G01</strain>
    </source>
</reference>
<dbReference type="Pfam" id="PF14223">
    <property type="entry name" value="Retrotran_gag_2"/>
    <property type="match status" value="1"/>
</dbReference>
<evidence type="ECO:0000259" key="4">
    <source>
        <dbReference type="PROSITE" id="PS50994"/>
    </source>
</evidence>
<dbReference type="EMBL" id="JACGWK010000002">
    <property type="protein sequence ID" value="KAL0370673.1"/>
    <property type="molecule type" value="Genomic_DNA"/>
</dbReference>
<feature type="compositionally biased region" description="Basic residues" evidence="3">
    <location>
        <begin position="196"/>
        <end position="209"/>
    </location>
</feature>
<sequence length="670" mass="75862">MSKNPLTLIMETNKFNGMNYNDWLRNMSIVLDFENQGYVLDKPLPMVLPEGSSPEERIMFERWLEDNHKAGRRSPIMLHIQEVYAVPDRHIRYATTKAIFGTKMAEGLSVQNHTVKILSLVEKLEDLKGGIDNPTYIDVILQSLSPSYDPFIINYNMNGLEKFIPELINMLVQYEATNHKSAPVVLVGEASTSKTKGKRAGRWKRKKGNQKVTTATANTKSAPAAATRKGTGKGKVGGSQQLKANDVCMYFQGKGHWKRECPQLLSNPAMFVIEVNMVTNIASWVLDIGYGAHICNNLQVLERNRKLSKDEMALRLGHINKDRIRKLVDSKSLEIGDLDNLPTYEFCLKGKIIEKPFVGQTTLTNGTSVRHLEGSRNTDLKLRIKLAIRSKPFAQTETPPGTPQLNGMAERRNRTLLDMVRSIMSFTELPPSFWGYVLETAVKLLNMEPSKTVPQMPYEIWHGTPSSYKYLRVWGSLAYVKRLRIVVFLEKGFLVDCRRDEVLFEESGEPPQQNDATSFEPSVPTNGAPVLRRTYGEAMSDIDSDKWLEAMEFEMDSIGSNQVWILVDPPKGVKSVGCKLVYKRKIRADGEPASFKARLVAKGYTQRPGIDFGETYSPIAMAKSIRILLTIATWYDCEIWHMDEKTAFLNGYVEEEIYMDQQKGFTFVGE</sequence>
<dbReference type="GO" id="GO:0016787">
    <property type="term" value="F:hydrolase activity"/>
    <property type="evidence" value="ECO:0007669"/>
    <property type="project" value="UniProtKB-KW"/>
</dbReference>
<dbReference type="GO" id="GO:0003676">
    <property type="term" value="F:nucleic acid binding"/>
    <property type="evidence" value="ECO:0007669"/>
    <property type="project" value="InterPro"/>
</dbReference>
<dbReference type="Gene3D" id="4.10.60.10">
    <property type="entry name" value="Zinc finger, CCHC-type"/>
    <property type="match status" value="1"/>
</dbReference>
<dbReference type="PANTHER" id="PTHR42648:SF27">
    <property type="entry name" value="RNA-DIRECTED DNA POLYMERASE"/>
    <property type="match status" value="1"/>
</dbReference>
<dbReference type="InterPro" id="IPR036875">
    <property type="entry name" value="Znf_CCHC_sf"/>
</dbReference>